<dbReference type="GO" id="GO:0140662">
    <property type="term" value="F:ATP-dependent protein folding chaperone"/>
    <property type="evidence" value="ECO:0007669"/>
    <property type="project" value="InterPro"/>
</dbReference>
<protein>
    <submittedName>
        <fullName evidence="3">Actin-like ATPase domain-containing protein</fullName>
    </submittedName>
</protein>
<dbReference type="InterPro" id="IPR043129">
    <property type="entry name" value="ATPase_NBD"/>
</dbReference>
<dbReference type="PANTHER" id="PTHR14187:SF82">
    <property type="entry name" value="FAMILY CHAPERONE, PUTATIVE (AFU_ORTHOLOGUE AFUA_7G08575)-RELATED"/>
    <property type="match status" value="1"/>
</dbReference>
<gene>
    <name evidence="3" type="ORF">K432DRAFT_444139</name>
</gene>
<dbReference type="OrthoDB" id="2963168at2759"/>
<dbReference type="EMBL" id="KV745022">
    <property type="protein sequence ID" value="OCK79114.1"/>
    <property type="molecule type" value="Genomic_DNA"/>
</dbReference>
<organism evidence="3 4">
    <name type="scientific">Lepidopterella palustris CBS 459.81</name>
    <dbReference type="NCBI Taxonomy" id="1314670"/>
    <lineage>
        <taxon>Eukaryota</taxon>
        <taxon>Fungi</taxon>
        <taxon>Dikarya</taxon>
        <taxon>Ascomycota</taxon>
        <taxon>Pezizomycotina</taxon>
        <taxon>Dothideomycetes</taxon>
        <taxon>Pleosporomycetidae</taxon>
        <taxon>Mytilinidiales</taxon>
        <taxon>Argynnaceae</taxon>
        <taxon>Lepidopterella</taxon>
    </lineage>
</organism>
<dbReference type="PANTHER" id="PTHR14187">
    <property type="entry name" value="ALPHA KINASE/ELONGATION FACTOR 2 KINASE"/>
    <property type="match status" value="1"/>
</dbReference>
<dbReference type="SUPFAM" id="SSF53067">
    <property type="entry name" value="Actin-like ATPase domain"/>
    <property type="match status" value="2"/>
</dbReference>
<sequence>MASRITIGVDFGTTYSGVAYSHPKDETKEPLLITEWGSGPSSEKVPTILRYNLSDSIGGLAGVKWGYQVKHHERRQEWFKLDLDPMVYKAQDSVDLTQSYASELAELPDAKRTPQTLVTDYLTCLKKQAMKSLAGSYDSNALNRSIIEWVITTPAVWSQKAKLETLACAEKAGMGKGSAITLVSEPEAAAAYCIKMMQPVTLQPGNNIVICDAGGGTVDLITYRITNLSPLEVEESAIKNGGKCGGVFVNRIFQKMIEKRLGANSGLTDIGKHQLMNHFETYVKREFEETGDPGNEHYLPVPGARQNRDARVSGNNMLITEKDMKQVFDPVIQEVIKLVKNQISGIQGGPTQRNVSAVLLVGGFGQSRYLKKKLQEAIGPITLLCPANGWSAIARGAVIQGIATRSSNPEWRVTSRKSDQHFGALVNRPFVEGKHDSTRKYYDSLEGIYRCRDLMQWFINRGEDLSSTVYRRFYFYRKVEVIGGKWKWNEALKASFDTSEDGPEYFDNGVCRNHITMKVDFSTVPKEKFEKKVGANGKEYYRIDYAILAKFESASVEYKVEFNNEITGSIKATYDQ</sequence>
<proteinExistence type="predicted"/>
<keyword evidence="4" id="KW-1185">Reference proteome</keyword>
<evidence type="ECO:0000313" key="3">
    <source>
        <dbReference type="EMBL" id="OCK79114.1"/>
    </source>
</evidence>
<evidence type="ECO:0000256" key="1">
    <source>
        <dbReference type="ARBA" id="ARBA00022741"/>
    </source>
</evidence>
<dbReference type="GO" id="GO:0005524">
    <property type="term" value="F:ATP binding"/>
    <property type="evidence" value="ECO:0007669"/>
    <property type="project" value="UniProtKB-KW"/>
</dbReference>
<dbReference type="InterPro" id="IPR013126">
    <property type="entry name" value="Hsp_70_fam"/>
</dbReference>
<dbReference type="Proteomes" id="UP000250266">
    <property type="component" value="Unassembled WGS sequence"/>
</dbReference>
<evidence type="ECO:0000256" key="2">
    <source>
        <dbReference type="ARBA" id="ARBA00022840"/>
    </source>
</evidence>
<accession>A0A8E2JEJ7</accession>
<dbReference type="AlphaFoldDB" id="A0A8E2JEJ7"/>
<keyword evidence="1" id="KW-0547">Nucleotide-binding</keyword>
<reference evidence="3 4" key="1">
    <citation type="journal article" date="2016" name="Nat. Commun.">
        <title>Ectomycorrhizal ecology is imprinted in the genome of the dominant symbiotic fungus Cenococcum geophilum.</title>
        <authorList>
            <consortium name="DOE Joint Genome Institute"/>
            <person name="Peter M."/>
            <person name="Kohler A."/>
            <person name="Ohm R.A."/>
            <person name="Kuo A."/>
            <person name="Krutzmann J."/>
            <person name="Morin E."/>
            <person name="Arend M."/>
            <person name="Barry K.W."/>
            <person name="Binder M."/>
            <person name="Choi C."/>
            <person name="Clum A."/>
            <person name="Copeland A."/>
            <person name="Grisel N."/>
            <person name="Haridas S."/>
            <person name="Kipfer T."/>
            <person name="LaButti K."/>
            <person name="Lindquist E."/>
            <person name="Lipzen A."/>
            <person name="Maire R."/>
            <person name="Meier B."/>
            <person name="Mihaltcheva S."/>
            <person name="Molinier V."/>
            <person name="Murat C."/>
            <person name="Poggeler S."/>
            <person name="Quandt C.A."/>
            <person name="Sperisen C."/>
            <person name="Tritt A."/>
            <person name="Tisserant E."/>
            <person name="Crous P.W."/>
            <person name="Henrissat B."/>
            <person name="Nehls U."/>
            <person name="Egli S."/>
            <person name="Spatafora J.W."/>
            <person name="Grigoriev I.V."/>
            <person name="Martin F.M."/>
        </authorList>
    </citation>
    <scope>NUCLEOTIDE SEQUENCE [LARGE SCALE GENOMIC DNA]</scope>
    <source>
        <strain evidence="3 4">CBS 459.81</strain>
    </source>
</reference>
<dbReference type="Gene3D" id="3.30.420.40">
    <property type="match status" value="2"/>
</dbReference>
<keyword evidence="2" id="KW-0067">ATP-binding</keyword>
<evidence type="ECO:0000313" key="4">
    <source>
        <dbReference type="Proteomes" id="UP000250266"/>
    </source>
</evidence>
<dbReference type="Pfam" id="PF00012">
    <property type="entry name" value="HSP70"/>
    <property type="match status" value="1"/>
</dbReference>
<name>A0A8E2JEJ7_9PEZI</name>
<dbReference type="CDD" id="cd10170">
    <property type="entry name" value="ASKHA_NBD_HSP70"/>
    <property type="match status" value="1"/>
</dbReference>
<dbReference type="PRINTS" id="PR00301">
    <property type="entry name" value="HEATSHOCK70"/>
</dbReference>